<keyword evidence="4" id="KW-0479">Metal-binding</keyword>
<dbReference type="FunFam" id="3.30.160.60:FF:001954">
    <property type="entry name" value="Zinc finger protein 787"/>
    <property type="match status" value="1"/>
</dbReference>
<dbReference type="PANTHER" id="PTHR23226:SF366">
    <property type="entry name" value="ZINC FINGER PROTEIN ZFP2"/>
    <property type="match status" value="1"/>
</dbReference>
<dbReference type="InterPro" id="IPR036236">
    <property type="entry name" value="Znf_C2H2_sf"/>
</dbReference>
<dbReference type="PROSITE" id="PS50157">
    <property type="entry name" value="ZINC_FINGER_C2H2_2"/>
    <property type="match status" value="2"/>
</dbReference>
<feature type="non-terminal residue" evidence="15">
    <location>
        <position position="154"/>
    </location>
</feature>
<evidence type="ECO:0000259" key="14">
    <source>
        <dbReference type="PROSITE" id="PS50157"/>
    </source>
</evidence>
<evidence type="ECO:0000313" key="15">
    <source>
        <dbReference type="EMBL" id="CAL4126151.1"/>
    </source>
</evidence>
<gene>
    <name evidence="15" type="ORF">MNOR_LOCUS25416</name>
</gene>
<evidence type="ECO:0000256" key="9">
    <source>
        <dbReference type="ARBA" id="ARBA00023242"/>
    </source>
</evidence>
<keyword evidence="6 12" id="KW-0863">Zinc-finger</keyword>
<evidence type="ECO:0000313" key="16">
    <source>
        <dbReference type="Proteomes" id="UP001497623"/>
    </source>
</evidence>
<dbReference type="GO" id="GO:0005634">
    <property type="term" value="C:nucleus"/>
    <property type="evidence" value="ECO:0007669"/>
    <property type="project" value="UniProtKB-SubCell"/>
</dbReference>
<dbReference type="PANTHER" id="PTHR23226">
    <property type="entry name" value="ZINC FINGER AND SCAN DOMAIN-CONTAINING"/>
    <property type="match status" value="1"/>
</dbReference>
<sequence>SFYNSKNRDNSNTVEVKHNNKNGTKQEGNSHLHKVLLNSTYKHFEVFVNEEIEGSEEPLQIKENEIKVKKELEIKEEPIDFTRLHTGEKPYQCSQCEKAFSQNIYLIKHQRTHTGEKPYQCSQCDKAFSQKGDLIKHQRIHTGEKPYQCSQCHK</sequence>
<dbReference type="GO" id="GO:0035282">
    <property type="term" value="P:segmentation"/>
    <property type="evidence" value="ECO:0007669"/>
    <property type="project" value="UniProtKB-KW"/>
</dbReference>
<evidence type="ECO:0000256" key="1">
    <source>
        <dbReference type="ARBA" id="ARBA00004123"/>
    </source>
</evidence>
<evidence type="ECO:0000256" key="10">
    <source>
        <dbReference type="ARBA" id="ARBA00023843"/>
    </source>
</evidence>
<proteinExistence type="inferred from homology"/>
<comment type="similarity">
    <text evidence="2">Belongs to the krueppel C2H2-type zinc-finger protein family.</text>
</comment>
<dbReference type="FunFam" id="3.30.160.60:FF:001530">
    <property type="entry name" value="Zinc finger protein 268"/>
    <property type="match status" value="1"/>
</dbReference>
<keyword evidence="3" id="KW-0217">Developmental protein</keyword>
<evidence type="ECO:0000256" key="11">
    <source>
        <dbReference type="ARBA" id="ARBA00053345"/>
    </source>
</evidence>
<keyword evidence="3" id="KW-0302">Gap protein</keyword>
<dbReference type="GO" id="GO:0000981">
    <property type="term" value="F:DNA-binding transcription factor activity, RNA polymerase II-specific"/>
    <property type="evidence" value="ECO:0007669"/>
    <property type="project" value="TreeGrafter"/>
</dbReference>
<dbReference type="SUPFAM" id="SSF57667">
    <property type="entry name" value="beta-beta-alpha zinc fingers"/>
    <property type="match status" value="1"/>
</dbReference>
<evidence type="ECO:0000256" key="12">
    <source>
        <dbReference type="PROSITE-ProRule" id="PRU00042"/>
    </source>
</evidence>
<evidence type="ECO:0000256" key="2">
    <source>
        <dbReference type="ARBA" id="ARBA00006991"/>
    </source>
</evidence>
<dbReference type="GO" id="GO:0008270">
    <property type="term" value="F:zinc ion binding"/>
    <property type="evidence" value="ECO:0007669"/>
    <property type="project" value="UniProtKB-KW"/>
</dbReference>
<dbReference type="PROSITE" id="PS00028">
    <property type="entry name" value="ZINC_FINGER_C2H2_1"/>
    <property type="match status" value="2"/>
</dbReference>
<comment type="caution">
    <text evidence="15">The sequence shown here is derived from an EMBL/GenBank/DDBJ whole genome shotgun (WGS) entry which is preliminary data.</text>
</comment>
<evidence type="ECO:0000256" key="6">
    <source>
        <dbReference type="ARBA" id="ARBA00022771"/>
    </source>
</evidence>
<feature type="domain" description="C2H2-type" evidence="14">
    <location>
        <begin position="91"/>
        <end position="118"/>
    </location>
</feature>
<dbReference type="Proteomes" id="UP001497623">
    <property type="component" value="Unassembled WGS sequence"/>
</dbReference>
<comment type="function">
    <text evidence="11">Krueppel is a gap class segmentation protein.</text>
</comment>
<dbReference type="AlphaFoldDB" id="A0AAV2RHT3"/>
<evidence type="ECO:0000256" key="4">
    <source>
        <dbReference type="ARBA" id="ARBA00022723"/>
    </source>
</evidence>
<feature type="domain" description="C2H2-type" evidence="14">
    <location>
        <begin position="119"/>
        <end position="146"/>
    </location>
</feature>
<keyword evidence="7" id="KW-0862">Zinc</keyword>
<comment type="subcellular location">
    <subcellularLocation>
        <location evidence="1">Nucleus</location>
    </subcellularLocation>
</comment>
<dbReference type="SMART" id="SM00355">
    <property type="entry name" value="ZnF_C2H2"/>
    <property type="match status" value="2"/>
</dbReference>
<keyword evidence="8" id="KW-0238">DNA-binding</keyword>
<evidence type="ECO:0000256" key="3">
    <source>
        <dbReference type="ARBA" id="ARBA00022492"/>
    </source>
</evidence>
<reference evidence="15 16" key="1">
    <citation type="submission" date="2024-05" db="EMBL/GenBank/DDBJ databases">
        <authorList>
            <person name="Wallberg A."/>
        </authorList>
    </citation>
    <scope>NUCLEOTIDE SEQUENCE [LARGE SCALE GENOMIC DNA]</scope>
</reference>
<evidence type="ECO:0000256" key="5">
    <source>
        <dbReference type="ARBA" id="ARBA00022737"/>
    </source>
</evidence>
<dbReference type="InterPro" id="IPR013087">
    <property type="entry name" value="Znf_C2H2_type"/>
</dbReference>
<evidence type="ECO:0000256" key="7">
    <source>
        <dbReference type="ARBA" id="ARBA00022833"/>
    </source>
</evidence>
<keyword evidence="5" id="KW-0677">Repeat</keyword>
<organism evidence="15 16">
    <name type="scientific">Meganyctiphanes norvegica</name>
    <name type="common">Northern krill</name>
    <name type="synonym">Thysanopoda norvegica</name>
    <dbReference type="NCBI Taxonomy" id="48144"/>
    <lineage>
        <taxon>Eukaryota</taxon>
        <taxon>Metazoa</taxon>
        <taxon>Ecdysozoa</taxon>
        <taxon>Arthropoda</taxon>
        <taxon>Crustacea</taxon>
        <taxon>Multicrustacea</taxon>
        <taxon>Malacostraca</taxon>
        <taxon>Eumalacostraca</taxon>
        <taxon>Eucarida</taxon>
        <taxon>Euphausiacea</taxon>
        <taxon>Euphausiidae</taxon>
        <taxon>Meganyctiphanes</taxon>
    </lineage>
</organism>
<feature type="non-terminal residue" evidence="15">
    <location>
        <position position="1"/>
    </location>
</feature>
<dbReference type="Pfam" id="PF00096">
    <property type="entry name" value="zf-C2H2"/>
    <property type="match status" value="2"/>
</dbReference>
<dbReference type="EMBL" id="CAXKWB010024231">
    <property type="protein sequence ID" value="CAL4126151.1"/>
    <property type="molecule type" value="Genomic_DNA"/>
</dbReference>
<keyword evidence="16" id="KW-1185">Reference proteome</keyword>
<dbReference type="Gene3D" id="3.30.160.60">
    <property type="entry name" value="Classic Zinc Finger"/>
    <property type="match status" value="3"/>
</dbReference>
<evidence type="ECO:0000256" key="13">
    <source>
        <dbReference type="SAM" id="MobiDB-lite"/>
    </source>
</evidence>
<evidence type="ECO:0000256" key="8">
    <source>
        <dbReference type="ARBA" id="ARBA00023125"/>
    </source>
</evidence>
<dbReference type="GO" id="GO:0000978">
    <property type="term" value="F:RNA polymerase II cis-regulatory region sequence-specific DNA binding"/>
    <property type="evidence" value="ECO:0007669"/>
    <property type="project" value="TreeGrafter"/>
</dbReference>
<keyword evidence="9" id="KW-0539">Nucleus</keyword>
<feature type="compositionally biased region" description="Polar residues" evidence="13">
    <location>
        <begin position="1"/>
        <end position="14"/>
    </location>
</feature>
<feature type="region of interest" description="Disordered" evidence="13">
    <location>
        <begin position="1"/>
        <end position="30"/>
    </location>
</feature>
<accession>A0AAV2RHT3</accession>
<name>A0AAV2RHT3_MEGNR</name>
<protein>
    <recommendedName>
        <fullName evidence="10">Protein krueppel</fullName>
    </recommendedName>
</protein>